<evidence type="ECO:0000256" key="1">
    <source>
        <dbReference type="SAM" id="Phobius"/>
    </source>
</evidence>
<protein>
    <submittedName>
        <fullName evidence="2">Transporter family-2 protein</fullName>
    </submittedName>
</protein>
<dbReference type="GO" id="GO:0005886">
    <property type="term" value="C:plasma membrane"/>
    <property type="evidence" value="ECO:0007669"/>
    <property type="project" value="TreeGrafter"/>
</dbReference>
<feature type="transmembrane region" description="Helical" evidence="1">
    <location>
        <begin position="6"/>
        <end position="25"/>
    </location>
</feature>
<dbReference type="AlphaFoldDB" id="A0A7W6GT04"/>
<dbReference type="PANTHER" id="PTHR34821">
    <property type="entry name" value="INNER MEMBRANE PROTEIN YDCZ"/>
    <property type="match status" value="1"/>
</dbReference>
<keyword evidence="1" id="KW-0812">Transmembrane</keyword>
<comment type="caution">
    <text evidence="2">The sequence shown here is derived from an EMBL/GenBank/DDBJ whole genome shotgun (WGS) entry which is preliminary data.</text>
</comment>
<dbReference type="Pfam" id="PF04657">
    <property type="entry name" value="DMT_YdcZ"/>
    <property type="match status" value="1"/>
</dbReference>
<keyword evidence="1" id="KW-1133">Transmembrane helix</keyword>
<keyword evidence="1" id="KW-0472">Membrane</keyword>
<proteinExistence type="predicted"/>
<evidence type="ECO:0000313" key="2">
    <source>
        <dbReference type="EMBL" id="MBB3984664.1"/>
    </source>
</evidence>
<sequence>MTSEMAPYALTMLLAGIGIPTLAALNAALGQHLGNPIAAAVVLFCVALVLSLIVWAVTGAGSMGAVLSAPRHLLGGGAFVAFYVLTVTFIAPRFGVGNAVFFVLIGQLISAAAIDHFGLFGARLSPLTFTRATGITVMAVGVWITQRA</sequence>
<dbReference type="EMBL" id="JACIEJ010000002">
    <property type="protein sequence ID" value="MBB3984664.1"/>
    <property type="molecule type" value="Genomic_DNA"/>
</dbReference>
<name>A0A7W6GT04_9RHOB</name>
<feature type="transmembrane region" description="Helical" evidence="1">
    <location>
        <begin position="99"/>
        <end position="122"/>
    </location>
</feature>
<accession>A0A7W6GT04</accession>
<gene>
    <name evidence="2" type="ORF">GGQ68_000980</name>
</gene>
<feature type="transmembrane region" description="Helical" evidence="1">
    <location>
        <begin position="73"/>
        <end position="92"/>
    </location>
</feature>
<evidence type="ECO:0000313" key="3">
    <source>
        <dbReference type="Proteomes" id="UP000541426"/>
    </source>
</evidence>
<reference evidence="2 3" key="1">
    <citation type="submission" date="2020-08" db="EMBL/GenBank/DDBJ databases">
        <title>Genomic Encyclopedia of Type Strains, Phase IV (KMG-IV): sequencing the most valuable type-strain genomes for metagenomic binning, comparative biology and taxonomic classification.</title>
        <authorList>
            <person name="Goeker M."/>
        </authorList>
    </citation>
    <scope>NUCLEOTIDE SEQUENCE [LARGE SCALE GENOMIC DNA]</scope>
    <source>
        <strain evidence="2 3">DSM 102235</strain>
    </source>
</reference>
<feature type="transmembrane region" description="Helical" evidence="1">
    <location>
        <begin position="37"/>
        <end position="61"/>
    </location>
</feature>
<keyword evidence="3" id="KW-1185">Reference proteome</keyword>
<dbReference type="Proteomes" id="UP000541426">
    <property type="component" value="Unassembled WGS sequence"/>
</dbReference>
<dbReference type="InterPro" id="IPR006750">
    <property type="entry name" value="YdcZ"/>
</dbReference>
<feature type="transmembrane region" description="Helical" evidence="1">
    <location>
        <begin position="128"/>
        <end position="145"/>
    </location>
</feature>
<dbReference type="PANTHER" id="PTHR34821:SF2">
    <property type="entry name" value="INNER MEMBRANE PROTEIN YDCZ"/>
    <property type="match status" value="1"/>
</dbReference>
<organism evidence="2 3">
    <name type="scientific">Sagittula marina</name>
    <dbReference type="NCBI Taxonomy" id="943940"/>
    <lineage>
        <taxon>Bacteria</taxon>
        <taxon>Pseudomonadati</taxon>
        <taxon>Pseudomonadota</taxon>
        <taxon>Alphaproteobacteria</taxon>
        <taxon>Rhodobacterales</taxon>
        <taxon>Roseobacteraceae</taxon>
        <taxon>Sagittula</taxon>
    </lineage>
</organism>